<dbReference type="CDD" id="cd00077">
    <property type="entry name" value="HDc"/>
    <property type="match status" value="2"/>
</dbReference>
<dbReference type="AlphaFoldDB" id="A0AAU7VIC5"/>
<evidence type="ECO:0000313" key="2">
    <source>
        <dbReference type="EMBL" id="XBX73870.1"/>
    </source>
</evidence>
<evidence type="ECO:0000259" key="1">
    <source>
        <dbReference type="PROSITE" id="PS51831"/>
    </source>
</evidence>
<dbReference type="EMBL" id="CP158367">
    <property type="protein sequence ID" value="XBX73870.1"/>
    <property type="molecule type" value="Genomic_DNA"/>
</dbReference>
<proteinExistence type="predicted"/>
<name>A0AAU7VIC5_9FIRM</name>
<reference evidence="2" key="2">
    <citation type="submission" date="2024-06" db="EMBL/GenBank/DDBJ databases">
        <authorList>
            <person name="Petrova K.O."/>
            <person name="Toshchakov S.V."/>
            <person name="Boltjanskaja Y.V."/>
            <person name="Kevbrin V."/>
        </authorList>
    </citation>
    <scope>NUCLEOTIDE SEQUENCE</scope>
    <source>
        <strain evidence="2">Z-910T</strain>
    </source>
</reference>
<dbReference type="Pfam" id="PF01966">
    <property type="entry name" value="HD"/>
    <property type="match status" value="1"/>
</dbReference>
<dbReference type="InterPro" id="IPR006674">
    <property type="entry name" value="HD_domain"/>
</dbReference>
<reference evidence="2" key="1">
    <citation type="journal article" date="2013" name="Extremophiles">
        <title>Proteinivorax tanatarense gen. nov., sp. nov., an anaerobic, haloalkaliphilic, proteolytic bacterium isolated from a decaying algal bloom, and proposal of Proteinivoraceae fam. nov.</title>
        <authorList>
            <person name="Kevbrin V."/>
            <person name="Boltyanskaya Y."/>
            <person name="Zhilina T."/>
            <person name="Kolganova T."/>
            <person name="Lavrentjeva E."/>
            <person name="Kuznetsov B."/>
        </authorList>
    </citation>
    <scope>NUCLEOTIDE SEQUENCE</scope>
    <source>
        <strain evidence="2">Z-910T</strain>
    </source>
</reference>
<dbReference type="InterPro" id="IPR003607">
    <property type="entry name" value="HD/PDEase_dom"/>
</dbReference>
<sequence length="274" mass="31193">MEIDVIALVSSFSMALDLAENKHLSHAKRTGYIAVKIGERLGVNYKDLTDLYVASLLHDIGVTRTLSQAHFQKERVKNHCIFGTELVRELPFYSHLDKTILYHHEHWDGSGPHFIAGDKIPLYSQIIFVADQLEIQYIASASIEKNKSLFKDYVNKRQGVQFSPKVVEALNFLMETEAFWFDLKQPNIENSLPYIYKSSANTKTMDMESLLKVGSVFSRLIDSKSEFTKRHSQGLADVMVKIAKKNNYSCETTNKVKLAALLHDLGKLKLAMTY</sequence>
<feature type="domain" description="HD" evidence="1">
    <location>
        <begin position="23"/>
        <end position="136"/>
    </location>
</feature>
<protein>
    <submittedName>
        <fullName evidence="2">HD domain-containing phosphohydrolase</fullName>
    </submittedName>
</protein>
<dbReference type="PANTHER" id="PTHR43155">
    <property type="entry name" value="CYCLIC DI-GMP PHOSPHODIESTERASE PA4108-RELATED"/>
    <property type="match status" value="1"/>
</dbReference>
<dbReference type="Gene3D" id="1.10.3210.10">
    <property type="entry name" value="Hypothetical protein af1432"/>
    <property type="match status" value="2"/>
</dbReference>
<dbReference type="PROSITE" id="PS51831">
    <property type="entry name" value="HD"/>
    <property type="match status" value="1"/>
</dbReference>
<dbReference type="SUPFAM" id="SSF109604">
    <property type="entry name" value="HD-domain/PDEase-like"/>
    <property type="match status" value="2"/>
</dbReference>
<gene>
    <name evidence="2" type="ORF">PRVXT_001882</name>
</gene>
<dbReference type="PANTHER" id="PTHR43155:SF2">
    <property type="entry name" value="CYCLIC DI-GMP PHOSPHODIESTERASE PA4108"/>
    <property type="match status" value="1"/>
</dbReference>
<accession>A0AAU7VIC5</accession>
<organism evidence="2">
    <name type="scientific">Proteinivorax tanatarense</name>
    <dbReference type="NCBI Taxonomy" id="1260629"/>
    <lineage>
        <taxon>Bacteria</taxon>
        <taxon>Bacillati</taxon>
        <taxon>Bacillota</taxon>
        <taxon>Clostridia</taxon>
        <taxon>Eubacteriales</taxon>
        <taxon>Proteinivoracaceae</taxon>
        <taxon>Proteinivorax</taxon>
    </lineage>
</organism>
<dbReference type="RefSeq" id="WP_350342632.1">
    <property type="nucleotide sequence ID" value="NZ_CP158367.1"/>
</dbReference>